<dbReference type="InterPro" id="IPR008335">
    <property type="entry name" value="Mopterin_OxRdtase_euk"/>
</dbReference>
<feature type="transmembrane region" description="Helical" evidence="2">
    <location>
        <begin position="135"/>
        <end position="159"/>
    </location>
</feature>
<dbReference type="PRINTS" id="PR00407">
    <property type="entry name" value="EUMOPTERIN"/>
</dbReference>
<feature type="domain" description="Oxidoreductase molybdopterin-binding" evidence="3">
    <location>
        <begin position="268"/>
        <end position="399"/>
    </location>
</feature>
<feature type="region of interest" description="Disordered" evidence="1">
    <location>
        <begin position="1"/>
        <end position="27"/>
    </location>
</feature>
<reference evidence="4 5" key="1">
    <citation type="submission" date="2019-07" db="EMBL/GenBank/DDBJ databases">
        <title>Draft genome sequence of Brevibacterium aurantiacum XU54 isolated from Xinjiang China.</title>
        <authorList>
            <person name="Xu X."/>
        </authorList>
    </citation>
    <scope>NUCLEOTIDE SEQUENCE [LARGE SCALE GENOMIC DNA]</scope>
    <source>
        <strain evidence="4 5">XU54</strain>
    </source>
</reference>
<dbReference type="Gene3D" id="3.90.420.10">
    <property type="entry name" value="Oxidoreductase, molybdopterin-binding domain"/>
    <property type="match status" value="1"/>
</dbReference>
<dbReference type="OrthoDB" id="5241952at2"/>
<dbReference type="EMBL" id="VLTK01000001">
    <property type="protein sequence ID" value="TSI19540.1"/>
    <property type="molecule type" value="Genomic_DNA"/>
</dbReference>
<dbReference type="AlphaFoldDB" id="A0A556CQ26"/>
<feature type="compositionally biased region" description="Basic and acidic residues" evidence="1">
    <location>
        <begin position="1"/>
        <end position="10"/>
    </location>
</feature>
<dbReference type="CDD" id="cd00321">
    <property type="entry name" value="SO_family_Moco"/>
    <property type="match status" value="1"/>
</dbReference>
<dbReference type="InterPro" id="IPR000572">
    <property type="entry name" value="OxRdtase_Mopterin-bd_dom"/>
</dbReference>
<feature type="transmembrane region" description="Helical" evidence="2">
    <location>
        <begin position="51"/>
        <end position="72"/>
    </location>
</feature>
<keyword evidence="2" id="KW-0812">Transmembrane</keyword>
<comment type="caution">
    <text evidence="4">The sequence shown here is derived from an EMBL/GenBank/DDBJ whole genome shotgun (WGS) entry which is preliminary data.</text>
</comment>
<name>A0A556CQ26_BREAU</name>
<evidence type="ECO:0000313" key="5">
    <source>
        <dbReference type="Proteomes" id="UP000316406"/>
    </source>
</evidence>
<evidence type="ECO:0000313" key="4">
    <source>
        <dbReference type="EMBL" id="TSI19540.1"/>
    </source>
</evidence>
<accession>A0A556CQ26</accession>
<dbReference type="SUPFAM" id="SSF56524">
    <property type="entry name" value="Oxidoreductase molybdopterin-binding domain"/>
    <property type="match status" value="1"/>
</dbReference>
<sequence length="400" mass="43689">MSAHDPRIPGDEQPPVNTDSGGGSRFESARNAVSSKLAPSDPVRGPRTAVVVGRLLGLVFAVCFVTGLFSHFLQDPLSWMRLATRPVTIYQITQGVHVAAGLASVPLLLAKLWTVFPRLFTWPPITSWVHLLERALIGVLVSASLLELTIGVMNIYHWYGWPFSFRSTHYALAWVIVGTLLAHVSFQLPKIIEHWRVRPRTVELDRRLFLASVLTATGAIVAFTAGQSTKVFAGINLFGPRRYGEGPQGLPVNRTAEAADVLTTAVDPEWRLDVSGPGVSQRFTRDELLALPQTEAVIPIACVEGWSTTAWWKGVALHEVLSRTGIDPNSRIRVSSLQTRGGYATSEMGPEFASDDLTLIALELNGEVLDLDHGYPARIIAPGRPGVLQTKWISSIEVIA</sequence>
<feature type="transmembrane region" description="Helical" evidence="2">
    <location>
        <begin position="171"/>
        <end position="188"/>
    </location>
</feature>
<dbReference type="Proteomes" id="UP000316406">
    <property type="component" value="Unassembled WGS sequence"/>
</dbReference>
<feature type="transmembrane region" description="Helical" evidence="2">
    <location>
        <begin position="92"/>
        <end position="114"/>
    </location>
</feature>
<dbReference type="RefSeq" id="WP_143920586.1">
    <property type="nucleotide sequence ID" value="NZ_VLTK01000001.1"/>
</dbReference>
<dbReference type="Pfam" id="PF00174">
    <property type="entry name" value="Oxidored_molyb"/>
    <property type="match status" value="1"/>
</dbReference>
<dbReference type="GO" id="GO:0016491">
    <property type="term" value="F:oxidoreductase activity"/>
    <property type="evidence" value="ECO:0007669"/>
    <property type="project" value="InterPro"/>
</dbReference>
<evidence type="ECO:0000259" key="3">
    <source>
        <dbReference type="Pfam" id="PF00174"/>
    </source>
</evidence>
<organism evidence="4 5">
    <name type="scientific">Brevibacterium aurantiacum</name>
    <dbReference type="NCBI Taxonomy" id="273384"/>
    <lineage>
        <taxon>Bacteria</taxon>
        <taxon>Bacillati</taxon>
        <taxon>Actinomycetota</taxon>
        <taxon>Actinomycetes</taxon>
        <taxon>Micrococcales</taxon>
        <taxon>Brevibacteriaceae</taxon>
        <taxon>Brevibacterium</taxon>
    </lineage>
</organism>
<dbReference type="InterPro" id="IPR036374">
    <property type="entry name" value="OxRdtase_Mopterin-bd_sf"/>
</dbReference>
<dbReference type="PANTHER" id="PTHR43032:SF2">
    <property type="entry name" value="BLL0505 PROTEIN"/>
    <property type="match status" value="1"/>
</dbReference>
<proteinExistence type="predicted"/>
<gene>
    <name evidence="4" type="ORF">FO013_00815</name>
</gene>
<keyword evidence="2" id="KW-1133">Transmembrane helix</keyword>
<keyword evidence="2" id="KW-0472">Membrane</keyword>
<feature type="transmembrane region" description="Helical" evidence="2">
    <location>
        <begin position="208"/>
        <end position="226"/>
    </location>
</feature>
<protein>
    <submittedName>
        <fullName evidence="4">Molybdopterin-dependent oxidoreductase</fullName>
    </submittedName>
</protein>
<keyword evidence="5" id="KW-1185">Reference proteome</keyword>
<evidence type="ECO:0000256" key="1">
    <source>
        <dbReference type="SAM" id="MobiDB-lite"/>
    </source>
</evidence>
<dbReference type="PANTHER" id="PTHR43032">
    <property type="entry name" value="PROTEIN-METHIONINE-SULFOXIDE REDUCTASE"/>
    <property type="match status" value="1"/>
</dbReference>
<evidence type="ECO:0000256" key="2">
    <source>
        <dbReference type="SAM" id="Phobius"/>
    </source>
</evidence>